<dbReference type="SUPFAM" id="SSF109998">
    <property type="entry name" value="Triger factor/SurA peptide-binding domain-like"/>
    <property type="match status" value="1"/>
</dbReference>
<evidence type="ECO:0000259" key="3">
    <source>
        <dbReference type="Pfam" id="PF09312"/>
    </source>
</evidence>
<dbReference type="Pfam" id="PF09312">
    <property type="entry name" value="SurA_N"/>
    <property type="match status" value="1"/>
</dbReference>
<dbReference type="RefSeq" id="WP_353063526.1">
    <property type="nucleotide sequence ID" value="NZ_CP132942.1"/>
</dbReference>
<reference evidence="4" key="1">
    <citation type="submission" date="2023-08" db="EMBL/GenBank/DDBJ databases">
        <authorList>
            <person name="Messyasz A."/>
            <person name="Mannisto M.K."/>
            <person name="Kerkhof L.J."/>
            <person name="Haggblom M."/>
        </authorList>
    </citation>
    <scope>NUCLEOTIDE SEQUENCE</scope>
    <source>
        <strain evidence="4">X5P6</strain>
    </source>
</reference>
<keyword evidence="2" id="KW-0413">Isomerase</keyword>
<sequence>MRWMTHNTMERLLLVAFATAPVLMGVPVWASVQATSGQAATSQTGAASSTLNAAPDSVAQQGVVLDRVVAVVNDDVILESDVDEERRFEEIQPYRRVTGDNTRERVLERLVDRALILQQAALEPEDAVSDKDLDDQLMTLRKDIPDCKLQYHCETEDGWKKFLGAHGFTEEEFRERWRQRMELLKFIEVRFRNGIKISDAEIKEFYEKRMLPEYAKRNVTPPKLDTISKRIEEVELQQRVGALLVDWLKSLRAQGSVKIMTPGEVAP</sequence>
<feature type="domain" description="SurA N-terminal" evidence="3">
    <location>
        <begin position="65"/>
        <end position="181"/>
    </location>
</feature>
<organism evidence="4">
    <name type="scientific">Tunturiibacter psychrotolerans</name>
    <dbReference type="NCBI Taxonomy" id="3069686"/>
    <lineage>
        <taxon>Bacteria</taxon>
        <taxon>Pseudomonadati</taxon>
        <taxon>Acidobacteriota</taxon>
        <taxon>Terriglobia</taxon>
        <taxon>Terriglobales</taxon>
        <taxon>Acidobacteriaceae</taxon>
        <taxon>Tunturiibacter</taxon>
    </lineage>
</organism>
<keyword evidence="2" id="KW-0697">Rotamase</keyword>
<dbReference type="Gene3D" id="1.10.4030.10">
    <property type="entry name" value="Porin chaperone SurA, peptide-binding domain"/>
    <property type="match status" value="1"/>
</dbReference>
<dbReference type="InterPro" id="IPR027304">
    <property type="entry name" value="Trigger_fact/SurA_dom_sf"/>
</dbReference>
<keyword evidence="1" id="KW-0732">Signal</keyword>
<dbReference type="InterPro" id="IPR015391">
    <property type="entry name" value="SurA_N"/>
</dbReference>
<dbReference type="PANTHER" id="PTHR47637:SF1">
    <property type="entry name" value="CHAPERONE SURA"/>
    <property type="match status" value="1"/>
</dbReference>
<evidence type="ECO:0000256" key="1">
    <source>
        <dbReference type="ARBA" id="ARBA00022729"/>
    </source>
</evidence>
<evidence type="ECO:0000256" key="2">
    <source>
        <dbReference type="ARBA" id="ARBA00023110"/>
    </source>
</evidence>
<evidence type="ECO:0000313" key="4">
    <source>
        <dbReference type="EMBL" id="XCB32686.1"/>
    </source>
</evidence>
<dbReference type="PANTHER" id="PTHR47637">
    <property type="entry name" value="CHAPERONE SURA"/>
    <property type="match status" value="1"/>
</dbReference>
<dbReference type="AlphaFoldDB" id="A0AAU7ZP18"/>
<dbReference type="EMBL" id="CP132942">
    <property type="protein sequence ID" value="XCB32686.1"/>
    <property type="molecule type" value="Genomic_DNA"/>
</dbReference>
<dbReference type="InterPro" id="IPR050280">
    <property type="entry name" value="OMP_Chaperone_SurA"/>
</dbReference>
<reference evidence="4" key="2">
    <citation type="journal article" date="2024" name="Environ. Microbiol.">
        <title>Genome analysis and description of Tunturibacter gen. nov. expands the diversity of Terriglobia in tundra soils.</title>
        <authorList>
            <person name="Messyasz A."/>
            <person name="Mannisto M.K."/>
            <person name="Kerkhof L.J."/>
            <person name="Haggblom M.M."/>
        </authorList>
    </citation>
    <scope>NUCLEOTIDE SEQUENCE</scope>
    <source>
        <strain evidence="4">X5P6</strain>
    </source>
</reference>
<protein>
    <submittedName>
        <fullName evidence="4">SurA N-terminal domain-containing protein</fullName>
    </submittedName>
</protein>
<accession>A0AAU7ZP18</accession>
<dbReference type="KEGG" id="tpsc:RBB77_19985"/>
<proteinExistence type="predicted"/>
<gene>
    <name evidence="4" type="ORF">RBB77_19985</name>
</gene>
<name>A0AAU7ZP18_9BACT</name>